<feature type="region of interest" description="Disordered" evidence="1">
    <location>
        <begin position="363"/>
        <end position="409"/>
    </location>
</feature>
<protein>
    <submittedName>
        <fullName evidence="3">Uncharacterized protein isoform X1</fullName>
    </submittedName>
</protein>
<feature type="compositionally biased region" description="Basic and acidic residues" evidence="1">
    <location>
        <begin position="139"/>
        <end position="175"/>
    </location>
</feature>
<feature type="region of interest" description="Disordered" evidence="1">
    <location>
        <begin position="104"/>
        <end position="196"/>
    </location>
</feature>
<feature type="region of interest" description="Disordered" evidence="1">
    <location>
        <begin position="51"/>
        <end position="83"/>
    </location>
</feature>
<accession>A0ABM3CF25</accession>
<feature type="compositionally biased region" description="Basic and acidic residues" evidence="1">
    <location>
        <begin position="184"/>
        <end position="196"/>
    </location>
</feature>
<feature type="compositionally biased region" description="Polar residues" evidence="1">
    <location>
        <begin position="286"/>
        <end position="309"/>
    </location>
</feature>
<proteinExistence type="predicted"/>
<feature type="region of interest" description="Disordered" evidence="1">
    <location>
        <begin position="222"/>
        <end position="315"/>
    </location>
</feature>
<organism evidence="2 3">
    <name type="scientific">Salmo salar</name>
    <name type="common">Atlantic salmon</name>
    <dbReference type="NCBI Taxonomy" id="8030"/>
    <lineage>
        <taxon>Eukaryota</taxon>
        <taxon>Metazoa</taxon>
        <taxon>Chordata</taxon>
        <taxon>Craniata</taxon>
        <taxon>Vertebrata</taxon>
        <taxon>Euteleostomi</taxon>
        <taxon>Actinopterygii</taxon>
        <taxon>Neopterygii</taxon>
        <taxon>Teleostei</taxon>
        <taxon>Protacanthopterygii</taxon>
        <taxon>Salmoniformes</taxon>
        <taxon>Salmonidae</taxon>
        <taxon>Salmoninae</taxon>
        <taxon>Salmo</taxon>
    </lineage>
</organism>
<sequence length="526" mass="58718">MLPRKHTYVIISDHIKTVRQAQVERISYIRTISRPVTDLIDYNNTLPCRDMGQRLSDPVPEVSLREKPKETQEHKDKPKEKRIPQALTFLQLFTLLSCVKVKKTPFDPSQSGEGRKGTTINETNNNNDSDTGLDYSAGDVKRIKDKSKGKVGGEKHCIESQDHKCRTTPEKEKYIKQRPNSVSPKEKAKETQQKEKKSIHPAVAALQLFTLFCCGGKVKLRKTRPSQNRQNRKDQDKDNASDTGSDLSGGDVTTKRVKDKSKGKVGREKDQTEVQLLKSSQDHKPISTTPETDKGTNSGQRPNSENRMTPRQVKTPVEEIYIRPDSPTLPRAHSSLSQFSLARSLAILPLEWQLPGVPLTTSSMATRTERKPSSTNTSTHAQMETQTTDMNTDSQTTATSQSQISTVSSETMIDVHTSDSITQTSTLDMALTPDSTKDMITTDEDVKDDSAKDLISTLTDTSMEKSISEISLKDLIAEYEDDNELKDMAASAIPDTDNANEDAKLLEHAALYDFMLTVETELPLHL</sequence>
<keyword evidence="2" id="KW-1185">Reference proteome</keyword>
<dbReference type="RefSeq" id="XP_045545159.1">
    <property type="nucleotide sequence ID" value="XM_045689203.1"/>
</dbReference>
<evidence type="ECO:0000313" key="2">
    <source>
        <dbReference type="Proteomes" id="UP001652741"/>
    </source>
</evidence>
<feature type="compositionally biased region" description="Polar residues" evidence="1">
    <location>
        <begin position="107"/>
        <end position="130"/>
    </location>
</feature>
<feature type="compositionally biased region" description="Polar residues" evidence="1">
    <location>
        <begin position="373"/>
        <end position="391"/>
    </location>
</feature>
<feature type="compositionally biased region" description="Basic and acidic residues" evidence="1">
    <location>
        <begin position="63"/>
        <end position="83"/>
    </location>
</feature>
<evidence type="ECO:0000313" key="3">
    <source>
        <dbReference type="RefSeq" id="XP_045545159.1"/>
    </source>
</evidence>
<gene>
    <name evidence="3" type="primary">LOC106562304</name>
</gene>
<feature type="compositionally biased region" description="Low complexity" evidence="1">
    <location>
        <begin position="392"/>
        <end position="409"/>
    </location>
</feature>
<feature type="compositionally biased region" description="Basic and acidic residues" evidence="1">
    <location>
        <begin position="231"/>
        <end position="240"/>
    </location>
</feature>
<name>A0ABM3CF25_SALSA</name>
<evidence type="ECO:0000256" key="1">
    <source>
        <dbReference type="SAM" id="MobiDB-lite"/>
    </source>
</evidence>
<reference evidence="3" key="1">
    <citation type="submission" date="2025-08" db="UniProtKB">
        <authorList>
            <consortium name="RefSeq"/>
        </authorList>
    </citation>
    <scope>IDENTIFICATION</scope>
</reference>
<feature type="compositionally biased region" description="Basic and acidic residues" evidence="1">
    <location>
        <begin position="253"/>
        <end position="272"/>
    </location>
</feature>
<dbReference type="GeneID" id="106562304"/>
<dbReference type="Proteomes" id="UP001652741">
    <property type="component" value="Chromosome ssa11"/>
</dbReference>